<proteinExistence type="inferred from homology"/>
<dbReference type="PANTHER" id="PTHR24349">
    <property type="entry name" value="SERINE/THREONINE-PROTEIN KINASE"/>
    <property type="match status" value="1"/>
</dbReference>
<dbReference type="EMBL" id="JABFOF010000006">
    <property type="protein sequence ID" value="KAG2394884.1"/>
    <property type="molecule type" value="Genomic_DNA"/>
</dbReference>
<evidence type="ECO:0000256" key="4">
    <source>
        <dbReference type="ARBA" id="ARBA00022741"/>
    </source>
</evidence>
<evidence type="ECO:0000256" key="6">
    <source>
        <dbReference type="ARBA" id="ARBA00022840"/>
    </source>
</evidence>
<evidence type="ECO:0000313" key="8">
    <source>
        <dbReference type="EMBL" id="KAG2394884.1"/>
    </source>
</evidence>
<reference evidence="8 9" key="1">
    <citation type="submission" date="2020-05" db="EMBL/GenBank/DDBJ databases">
        <title>Vigna angularis (adzuki bean) Var. LongXiaoDou No. 4 denovo assembly.</title>
        <authorList>
            <person name="Xiang H."/>
        </authorList>
    </citation>
    <scope>NUCLEOTIDE SEQUENCE [LARGE SCALE GENOMIC DNA]</scope>
    <source>
        <tissue evidence="8">Leaf</tissue>
    </source>
</reference>
<evidence type="ECO:0000256" key="2">
    <source>
        <dbReference type="ARBA" id="ARBA00022527"/>
    </source>
</evidence>
<evidence type="ECO:0000313" key="9">
    <source>
        <dbReference type="Proteomes" id="UP000743370"/>
    </source>
</evidence>
<dbReference type="GO" id="GO:0005524">
    <property type="term" value="F:ATP binding"/>
    <property type="evidence" value="ECO:0007669"/>
    <property type="project" value="UniProtKB-KW"/>
</dbReference>
<dbReference type="InterPro" id="IPR011009">
    <property type="entry name" value="Kinase-like_dom_sf"/>
</dbReference>
<dbReference type="Proteomes" id="UP000743370">
    <property type="component" value="Unassembled WGS sequence"/>
</dbReference>
<sequence>MAFPESPETQTKPENVSNSNCKSHRAERHTPSLLRPIENHDQAKFQIASAATNPKSPKPLRYRAFISQAPLQRRHPPSTPPSMRKILASRDILSRVIAVIQRRHHLQQTSSYKSTGRKHGCKSIPKWRLTKKTQIDDMKRGIMILQHLSDQPNIIEFKGAYKDWQNVHLVMEWCLGCELFGRCKG</sequence>
<keyword evidence="3" id="KW-0808">Transferase</keyword>
<comment type="caution">
    <text evidence="8">The sequence shown here is derived from an EMBL/GenBank/DDBJ whole genome shotgun (WGS) entry which is preliminary data.</text>
</comment>
<dbReference type="AlphaFoldDB" id="A0A8T0K5E1"/>
<dbReference type="GO" id="GO:0004674">
    <property type="term" value="F:protein serine/threonine kinase activity"/>
    <property type="evidence" value="ECO:0007669"/>
    <property type="project" value="UniProtKB-KW"/>
</dbReference>
<dbReference type="InterPro" id="IPR050205">
    <property type="entry name" value="CDPK_Ser/Thr_kinases"/>
</dbReference>
<keyword evidence="5" id="KW-0418">Kinase</keyword>
<evidence type="ECO:0000256" key="3">
    <source>
        <dbReference type="ARBA" id="ARBA00022679"/>
    </source>
</evidence>
<dbReference type="Gene3D" id="3.30.200.20">
    <property type="entry name" value="Phosphorylase Kinase, domain 1"/>
    <property type="match status" value="1"/>
</dbReference>
<keyword evidence="4" id="KW-0547">Nucleotide-binding</keyword>
<evidence type="ECO:0000256" key="7">
    <source>
        <dbReference type="SAM" id="MobiDB-lite"/>
    </source>
</evidence>
<organism evidence="8 9">
    <name type="scientific">Phaseolus angularis</name>
    <name type="common">Azuki bean</name>
    <name type="synonym">Vigna angularis</name>
    <dbReference type="NCBI Taxonomy" id="3914"/>
    <lineage>
        <taxon>Eukaryota</taxon>
        <taxon>Viridiplantae</taxon>
        <taxon>Streptophyta</taxon>
        <taxon>Embryophyta</taxon>
        <taxon>Tracheophyta</taxon>
        <taxon>Spermatophyta</taxon>
        <taxon>Magnoliopsida</taxon>
        <taxon>eudicotyledons</taxon>
        <taxon>Gunneridae</taxon>
        <taxon>Pentapetalae</taxon>
        <taxon>rosids</taxon>
        <taxon>fabids</taxon>
        <taxon>Fabales</taxon>
        <taxon>Fabaceae</taxon>
        <taxon>Papilionoideae</taxon>
        <taxon>50 kb inversion clade</taxon>
        <taxon>NPAAA clade</taxon>
        <taxon>indigoferoid/millettioid clade</taxon>
        <taxon>Phaseoleae</taxon>
        <taxon>Vigna</taxon>
    </lineage>
</organism>
<evidence type="ECO:0000256" key="1">
    <source>
        <dbReference type="ARBA" id="ARBA00005354"/>
    </source>
</evidence>
<feature type="region of interest" description="Disordered" evidence="7">
    <location>
        <begin position="1"/>
        <end position="41"/>
    </location>
</feature>
<gene>
    <name evidence="8" type="ORF">HKW66_Vig0077410</name>
</gene>
<keyword evidence="2" id="KW-0723">Serine/threonine-protein kinase</keyword>
<evidence type="ECO:0000256" key="5">
    <source>
        <dbReference type="ARBA" id="ARBA00022777"/>
    </source>
</evidence>
<keyword evidence="6" id="KW-0067">ATP-binding</keyword>
<protein>
    <submittedName>
        <fullName evidence="8">Calcium-dependent protein</fullName>
    </submittedName>
</protein>
<accession>A0A8T0K5E1</accession>
<comment type="similarity">
    <text evidence="1">Belongs to the protein kinase superfamily. CAMK Ser/Thr protein kinase family. CaMK subfamily.</text>
</comment>
<dbReference type="SUPFAM" id="SSF56112">
    <property type="entry name" value="Protein kinase-like (PK-like)"/>
    <property type="match status" value="1"/>
</dbReference>
<feature type="compositionally biased region" description="Polar residues" evidence="7">
    <location>
        <begin position="7"/>
        <end position="21"/>
    </location>
</feature>
<name>A0A8T0K5E1_PHAAN</name>